<reference evidence="2" key="2">
    <citation type="journal article" date="2015" name="Fish Shellfish Immunol.">
        <title>Early steps in the European eel (Anguilla anguilla)-Vibrio vulnificus interaction in the gills: Role of the RtxA13 toxin.</title>
        <authorList>
            <person name="Callol A."/>
            <person name="Pajuelo D."/>
            <person name="Ebbesson L."/>
            <person name="Teles M."/>
            <person name="MacKenzie S."/>
            <person name="Amaro C."/>
        </authorList>
    </citation>
    <scope>NUCLEOTIDE SEQUENCE</scope>
</reference>
<proteinExistence type="predicted"/>
<organism evidence="2">
    <name type="scientific">Anguilla anguilla</name>
    <name type="common">European freshwater eel</name>
    <name type="synonym">Muraena anguilla</name>
    <dbReference type="NCBI Taxonomy" id="7936"/>
    <lineage>
        <taxon>Eukaryota</taxon>
        <taxon>Metazoa</taxon>
        <taxon>Chordata</taxon>
        <taxon>Craniata</taxon>
        <taxon>Vertebrata</taxon>
        <taxon>Euteleostomi</taxon>
        <taxon>Actinopterygii</taxon>
        <taxon>Neopterygii</taxon>
        <taxon>Teleostei</taxon>
        <taxon>Anguilliformes</taxon>
        <taxon>Anguillidae</taxon>
        <taxon>Anguilla</taxon>
    </lineage>
</organism>
<dbReference type="EMBL" id="GBXM01025825">
    <property type="protein sequence ID" value="JAH82752.1"/>
    <property type="molecule type" value="Transcribed_RNA"/>
</dbReference>
<protein>
    <submittedName>
        <fullName evidence="2">Uncharacterized protein</fullName>
    </submittedName>
</protein>
<evidence type="ECO:0000256" key="1">
    <source>
        <dbReference type="SAM" id="MobiDB-lite"/>
    </source>
</evidence>
<evidence type="ECO:0000313" key="2">
    <source>
        <dbReference type="EMBL" id="JAH82752.1"/>
    </source>
</evidence>
<sequence length="34" mass="3786">MFTSNQRRFPAKTARCRSPTHAPKPENTTALKAA</sequence>
<name>A0A0E9VXF6_ANGAN</name>
<dbReference type="AlphaFoldDB" id="A0A0E9VXF6"/>
<feature type="region of interest" description="Disordered" evidence="1">
    <location>
        <begin position="1"/>
        <end position="34"/>
    </location>
</feature>
<accession>A0A0E9VXF6</accession>
<reference evidence="2" key="1">
    <citation type="submission" date="2014-11" db="EMBL/GenBank/DDBJ databases">
        <authorList>
            <person name="Amaro Gonzalez C."/>
        </authorList>
    </citation>
    <scope>NUCLEOTIDE SEQUENCE</scope>
</reference>